<dbReference type="Pfam" id="PF00155">
    <property type="entry name" value="Aminotran_1_2"/>
    <property type="match status" value="1"/>
</dbReference>
<organism evidence="5 6">
    <name type="scientific">Nitratireductor aquimarinus</name>
    <dbReference type="NCBI Taxonomy" id="889300"/>
    <lineage>
        <taxon>Bacteria</taxon>
        <taxon>Pseudomonadati</taxon>
        <taxon>Pseudomonadota</taxon>
        <taxon>Alphaproteobacteria</taxon>
        <taxon>Hyphomicrobiales</taxon>
        <taxon>Phyllobacteriaceae</taxon>
        <taxon>Nitratireductor</taxon>
    </lineage>
</organism>
<dbReference type="SUPFAM" id="SSF53383">
    <property type="entry name" value="PLP-dependent transferases"/>
    <property type="match status" value="1"/>
</dbReference>
<evidence type="ECO:0000313" key="6">
    <source>
        <dbReference type="Proteomes" id="UP001185659"/>
    </source>
</evidence>
<protein>
    <submittedName>
        <fullName evidence="5">Alpha-hydroxyketone-type quorum-sensing autoinducer synthase</fullName>
    </submittedName>
</protein>
<sequence>MAELAACPKEQLREREDAFHIQRVERLWSGGHLLRGREPGSGDLQLMSNDYLCIQNEPALREAQAEALLNSKTDLLMSSVFTMKGSPMQQLEAAFADYMQGEEAIICQSGFTANVGLLQSIASPSVPVYLDMNAHASLWEGVKAAGARGIPFRHNSPDHAERLIRRYGPGVLVVDTVYSTDGSLCPLAAIVDVATRTGCVLVVDESHSLGTHGPGGAGLAVALGLADRIDFRTASLAKTFAGRAGLIVCSRRFKEYFRMESNPAIFSSGLLEHEYVWFLEALALIRRADDRRERLREVSDIVRWRLDELGFDVGGGTEQIIAIESGNEPDTLKMRDALQGSGVFGAVFCPPATPRNHCLVRLSVHSGLTDEELDTLTTRCADALKLLKEVMA</sequence>
<dbReference type="PANTHER" id="PTHR13693:SF100">
    <property type="entry name" value="8-AMINO-7-OXONONANOATE SYNTHASE"/>
    <property type="match status" value="1"/>
</dbReference>
<proteinExistence type="predicted"/>
<feature type="domain" description="Aminotransferase class I/classII large" evidence="4">
    <location>
        <begin position="44"/>
        <end position="377"/>
    </location>
</feature>
<dbReference type="InterPro" id="IPR004839">
    <property type="entry name" value="Aminotransferase_I/II_large"/>
</dbReference>
<name>A0ABU4AQG4_9HYPH</name>
<evidence type="ECO:0000256" key="2">
    <source>
        <dbReference type="ARBA" id="ARBA00022679"/>
    </source>
</evidence>
<reference evidence="5 6" key="1">
    <citation type="submission" date="2023-10" db="EMBL/GenBank/DDBJ databases">
        <authorList>
            <person name="Venkata Ramana C."/>
            <person name="Sasikala C."/>
            <person name="Dhurka M."/>
        </authorList>
    </citation>
    <scope>NUCLEOTIDE SEQUENCE [LARGE SCALE GENOMIC DNA]</scope>
    <source>
        <strain evidence="5 6">KCTC 32151</strain>
    </source>
</reference>
<dbReference type="EMBL" id="JAWLIP010000010">
    <property type="protein sequence ID" value="MDV6228493.1"/>
    <property type="molecule type" value="Genomic_DNA"/>
</dbReference>
<dbReference type="PANTHER" id="PTHR13693">
    <property type="entry name" value="CLASS II AMINOTRANSFERASE/8-AMINO-7-OXONONANOATE SYNTHASE"/>
    <property type="match status" value="1"/>
</dbReference>
<dbReference type="Proteomes" id="UP001185659">
    <property type="component" value="Unassembled WGS sequence"/>
</dbReference>
<keyword evidence="6" id="KW-1185">Reference proteome</keyword>
<dbReference type="NCBIfam" id="NF005526">
    <property type="entry name" value="PRK07179.1"/>
    <property type="match status" value="1"/>
</dbReference>
<keyword evidence="3" id="KW-0663">Pyridoxal phosphate</keyword>
<comment type="caution">
    <text evidence="5">The sequence shown here is derived from an EMBL/GenBank/DDBJ whole genome shotgun (WGS) entry which is preliminary data.</text>
</comment>
<gene>
    <name evidence="5" type="primary">cqsA</name>
    <name evidence="5" type="ORF">R2G56_19565</name>
</gene>
<dbReference type="InterPro" id="IPR015424">
    <property type="entry name" value="PyrdxlP-dep_Trfase"/>
</dbReference>
<dbReference type="InterPro" id="IPR015422">
    <property type="entry name" value="PyrdxlP-dep_Trfase_small"/>
</dbReference>
<evidence type="ECO:0000256" key="3">
    <source>
        <dbReference type="ARBA" id="ARBA00022898"/>
    </source>
</evidence>
<evidence type="ECO:0000313" key="5">
    <source>
        <dbReference type="EMBL" id="MDV6228493.1"/>
    </source>
</evidence>
<dbReference type="Gene3D" id="3.40.640.10">
    <property type="entry name" value="Type I PLP-dependent aspartate aminotransferase-like (Major domain)"/>
    <property type="match status" value="1"/>
</dbReference>
<dbReference type="RefSeq" id="WP_206546146.1">
    <property type="nucleotide sequence ID" value="NZ_CP177239.1"/>
</dbReference>
<comment type="cofactor">
    <cofactor evidence="1">
        <name>pyridoxal 5'-phosphate</name>
        <dbReference type="ChEBI" id="CHEBI:597326"/>
    </cofactor>
</comment>
<dbReference type="InterPro" id="IPR050087">
    <property type="entry name" value="AON_synthase_class-II"/>
</dbReference>
<evidence type="ECO:0000259" key="4">
    <source>
        <dbReference type="Pfam" id="PF00155"/>
    </source>
</evidence>
<keyword evidence="2" id="KW-0808">Transferase</keyword>
<dbReference type="Gene3D" id="3.90.1150.10">
    <property type="entry name" value="Aspartate Aminotransferase, domain 1"/>
    <property type="match status" value="1"/>
</dbReference>
<evidence type="ECO:0000256" key="1">
    <source>
        <dbReference type="ARBA" id="ARBA00001933"/>
    </source>
</evidence>
<accession>A0ABU4AQG4</accession>
<dbReference type="InterPro" id="IPR015421">
    <property type="entry name" value="PyrdxlP-dep_Trfase_major"/>
</dbReference>